<organismHost>
    <name type="scientific">Mus musculus</name>
    <name type="common">Mouse</name>
    <dbReference type="NCBI Taxonomy" id="10090"/>
</organismHost>
<dbReference type="GO" id="GO:0016032">
    <property type="term" value="P:viral process"/>
    <property type="evidence" value="ECO:0007669"/>
    <property type="project" value="InterPro"/>
</dbReference>
<proteinExistence type="predicted"/>
<name>H2A1B3_MUHV1</name>
<protein>
    <submittedName>
        <fullName evidence="1">M49 protein</fullName>
    </submittedName>
</protein>
<dbReference type="GO" id="GO:0019033">
    <property type="term" value="C:viral tegument"/>
    <property type="evidence" value="ECO:0007669"/>
    <property type="project" value="InterPro"/>
</dbReference>
<dbReference type="EMBL" id="HE610452">
    <property type="protein sequence ID" value="CCE56728.1"/>
    <property type="molecule type" value="Genomic_DNA"/>
</dbReference>
<accession>H2A1B3</accession>
<reference evidence="1 2" key="1">
    <citation type="journal article" date="2013" name="Virology">
        <title>The genome of murine cytomegalovirus is shaped by purifying selection and extensive recombination.</title>
        <authorList>
            <person name="Smith L.M."/>
            <person name="McWhorter A.R."/>
            <person name="Shellam G.R."/>
            <person name="Redwood A.J."/>
        </authorList>
    </citation>
    <scope>NUCLEOTIDE SEQUENCE [LARGE SCALE GENOMIC DNA]</scope>
    <source>
        <strain evidence="1">C4B</strain>
    </source>
</reference>
<evidence type="ECO:0000313" key="2">
    <source>
        <dbReference type="Proteomes" id="UP000114645"/>
    </source>
</evidence>
<gene>
    <name evidence="1" type="primary">M49</name>
</gene>
<sequence>MRPVRRVIRELFGGVCQHRDKYHLQLLLSGTVEDERDGRRVYCVLNMFMNGKRFLCKDVVDELYCRFLERWSSCSALVKSIVREISQKEVMTRHVFVLLAYFYAVRCMERVSRNVSCLYLRSGMSSRLEHVFKRYSRSKVDALVDNASYQGLTDLHQFVFHFPFGIPIPNQASSPCVAFLRAREYEVGCDLPVYHRRLNLRRLGPDPGVSTLVSILRERCRETPCGNPFYVMAKVFVERYCRRRPRFLIPIGNRTLRYGGRAAVRTSDPGGGGGGSGNSAATATDGTNCPWPLSKLSTFATSVVLRNGLISSLIDLPVWCFCKTKCQRYAEDGVLEAILCDNCGHCLNMGKDKLEGNHTFALNCIFYYRDRQEKSVIYSTHNDTAHCSLCGNQYLSRERIYEVTRADYHHGLRFATVRWRAVIGSNAACGVLGPGTRLDVLVPCSSRTCFGTVVLRESSVEKLLRLVSHSGEFFCQSCQNVYRETCLDRDDLDLADACLGCQIHSRCSCLEIRRRNNYNNNNNAGAAGPINTIITELN</sequence>
<organism evidence="1 2">
    <name type="scientific">Murid herpesvirus 1</name>
    <name type="common">MuHV-1</name>
    <name type="synonym">Mouse cytomegalovirus</name>
    <dbReference type="NCBI Taxonomy" id="10366"/>
    <lineage>
        <taxon>Viruses</taxon>
        <taxon>Duplodnaviria</taxon>
        <taxon>Heunggongvirae</taxon>
        <taxon>Peploviricota</taxon>
        <taxon>Herviviricetes</taxon>
        <taxon>Herpesvirales</taxon>
        <taxon>Orthoherpesviridae</taxon>
        <taxon>Betaherpesvirinae</taxon>
        <taxon>Muromegalovirus</taxon>
        <taxon>Muromegalovirus muridbeta1</taxon>
    </lineage>
</organism>
<evidence type="ECO:0000313" key="1">
    <source>
        <dbReference type="EMBL" id="CCE56728.1"/>
    </source>
</evidence>
<dbReference type="InterPro" id="IPR004339">
    <property type="entry name" value="UL49"/>
</dbReference>
<dbReference type="Proteomes" id="UP000114645">
    <property type="component" value="Segment"/>
</dbReference>
<dbReference type="Pfam" id="PF03117">
    <property type="entry name" value="Herpes_UL49_1"/>
    <property type="match status" value="1"/>
</dbReference>